<sequence>MSRIDQVLDSARNRYRRLPADQVPEAL</sequence>
<organism evidence="1 2">
    <name type="scientific">Mycobacterium simiae</name>
    <name type="common">Mycobacterium habana</name>
    <dbReference type="NCBI Taxonomy" id="1784"/>
    <lineage>
        <taxon>Bacteria</taxon>
        <taxon>Bacillati</taxon>
        <taxon>Actinomycetota</taxon>
        <taxon>Actinomycetes</taxon>
        <taxon>Mycobacteriales</taxon>
        <taxon>Mycobacteriaceae</taxon>
        <taxon>Mycobacterium</taxon>
        <taxon>Mycobacterium simiae complex</taxon>
    </lineage>
</organism>
<accession>A0A5B1BK54</accession>
<gene>
    <name evidence="1" type="ORF">F0Q45_21645</name>
</gene>
<dbReference type="AlphaFoldDB" id="A0A5B1BK54"/>
<keyword evidence="1" id="KW-0808">Transferase</keyword>
<dbReference type="Proteomes" id="UP000324701">
    <property type="component" value="Unassembled WGS sequence"/>
</dbReference>
<name>A0A5B1BK54_MYCSI</name>
<comment type="caution">
    <text evidence="1">The sequence shown here is derived from an EMBL/GenBank/DDBJ whole genome shotgun (WGS) entry which is preliminary data.</text>
</comment>
<dbReference type="EMBL" id="VTZN01000181">
    <property type="protein sequence ID" value="KAA1248255.1"/>
    <property type="molecule type" value="Genomic_DNA"/>
</dbReference>
<dbReference type="GO" id="GO:0016740">
    <property type="term" value="F:transferase activity"/>
    <property type="evidence" value="ECO:0007669"/>
    <property type="project" value="UniProtKB-KW"/>
</dbReference>
<reference evidence="1 2" key="1">
    <citation type="submission" date="2019-09" db="EMBL/GenBank/DDBJ databases">
        <title>Report of infection by Mycobacterium simiae a patient suffering from pulmonary tuberculosis.</title>
        <authorList>
            <person name="Mohanty P.S."/>
            <person name="Bansal A.K."/>
            <person name="Singh H."/>
            <person name="Sharma S."/>
            <person name="Patil S.A."/>
            <person name="Upadhaya P."/>
            <person name="Singh P.K."/>
            <person name="Kumar D."/>
            <person name="Kumar S."/>
            <person name="Singh R.K."/>
            <person name="Chaudhary B."/>
        </authorList>
    </citation>
    <scope>NUCLEOTIDE SEQUENCE [LARGE SCALE GENOMIC DNA]</scope>
    <source>
        <strain evidence="1 2">JAL-560-SIM</strain>
    </source>
</reference>
<feature type="non-terminal residue" evidence="1">
    <location>
        <position position="27"/>
    </location>
</feature>
<proteinExistence type="predicted"/>
<evidence type="ECO:0000313" key="1">
    <source>
        <dbReference type="EMBL" id="KAA1248255.1"/>
    </source>
</evidence>
<keyword evidence="2" id="KW-1185">Reference proteome</keyword>
<evidence type="ECO:0000313" key="2">
    <source>
        <dbReference type="Proteomes" id="UP000324701"/>
    </source>
</evidence>
<protein>
    <submittedName>
        <fullName evidence="1">Sulfurtransferase</fullName>
    </submittedName>
</protein>